<proteinExistence type="predicted"/>
<dbReference type="Proteomes" id="UP000726737">
    <property type="component" value="Unassembled WGS sequence"/>
</dbReference>
<comment type="caution">
    <text evidence="2">The sequence shown here is derived from an EMBL/GenBank/DDBJ whole genome shotgun (WGS) entry which is preliminary data.</text>
</comment>
<dbReference type="OrthoDB" id="2434892at2759"/>
<evidence type="ECO:0000313" key="2">
    <source>
        <dbReference type="EMBL" id="KAG0255349.1"/>
    </source>
</evidence>
<feature type="chain" id="PRO_5040118588" evidence="1">
    <location>
        <begin position="21"/>
        <end position="299"/>
    </location>
</feature>
<accession>A0A9P6U1N8</accession>
<protein>
    <submittedName>
        <fullName evidence="2">Uncharacterized protein</fullName>
    </submittedName>
</protein>
<gene>
    <name evidence="2" type="ORF">BG011_005182</name>
</gene>
<name>A0A9P6U1N8_9FUNG</name>
<keyword evidence="3" id="KW-1185">Reference proteome</keyword>
<organism evidence="2 3">
    <name type="scientific">Mortierella polycephala</name>
    <dbReference type="NCBI Taxonomy" id="41804"/>
    <lineage>
        <taxon>Eukaryota</taxon>
        <taxon>Fungi</taxon>
        <taxon>Fungi incertae sedis</taxon>
        <taxon>Mucoromycota</taxon>
        <taxon>Mortierellomycotina</taxon>
        <taxon>Mortierellomycetes</taxon>
        <taxon>Mortierellales</taxon>
        <taxon>Mortierellaceae</taxon>
        <taxon>Mortierella</taxon>
    </lineage>
</organism>
<feature type="signal peptide" evidence="1">
    <location>
        <begin position="1"/>
        <end position="20"/>
    </location>
</feature>
<dbReference type="EMBL" id="JAAAJA010000354">
    <property type="protein sequence ID" value="KAG0255349.1"/>
    <property type="molecule type" value="Genomic_DNA"/>
</dbReference>
<keyword evidence="1" id="KW-0732">Signal</keyword>
<dbReference type="AlphaFoldDB" id="A0A9P6U1N8"/>
<evidence type="ECO:0000256" key="1">
    <source>
        <dbReference type="SAM" id="SignalP"/>
    </source>
</evidence>
<reference evidence="2" key="1">
    <citation type="journal article" date="2020" name="Fungal Divers.">
        <title>Resolving the Mortierellaceae phylogeny through synthesis of multi-gene phylogenetics and phylogenomics.</title>
        <authorList>
            <person name="Vandepol N."/>
            <person name="Liber J."/>
            <person name="Desiro A."/>
            <person name="Na H."/>
            <person name="Kennedy M."/>
            <person name="Barry K."/>
            <person name="Grigoriev I.V."/>
            <person name="Miller A.N."/>
            <person name="O'Donnell K."/>
            <person name="Stajich J.E."/>
            <person name="Bonito G."/>
        </authorList>
    </citation>
    <scope>NUCLEOTIDE SEQUENCE</scope>
    <source>
        <strain evidence="2">KOD948</strain>
    </source>
</reference>
<evidence type="ECO:0000313" key="3">
    <source>
        <dbReference type="Proteomes" id="UP000726737"/>
    </source>
</evidence>
<sequence>MKFSSSILLLSAAIATIVSAAPLAVNVDTAPILNRHCMECTHKDVAALRVFTKASADHYARITQVHLDNLLQGILTTAKADDRSALIAATVKINIDKAKEACTSEELMPVIEDTIAANVNFDIPWSKEEEIKKKIDKLDASFTQVVVSRIQNIVNAEILSKDCTEELTNPKIVPAPEIPSESDPGTLAPVLEIAASVPETAAPMVETPKAEESPASDKGGLQAGIDVATNIDPKFVCKTGCKDANDAETVLSIRVNLENAFAPRLDHFYQQEVPTACTEERQALLDGVLNLLLNLNAKN</sequence>